<gene>
    <name evidence="2" type="ORF">BJ322DRAFT_999170</name>
</gene>
<dbReference type="OrthoDB" id="9514740at2759"/>
<dbReference type="EMBL" id="WIUZ02000002">
    <property type="protein sequence ID" value="KAF9790498.1"/>
    <property type="molecule type" value="Genomic_DNA"/>
</dbReference>
<evidence type="ECO:0000313" key="3">
    <source>
        <dbReference type="Proteomes" id="UP000736335"/>
    </source>
</evidence>
<reference evidence="2" key="2">
    <citation type="submission" date="2020-11" db="EMBL/GenBank/DDBJ databases">
        <authorList>
            <consortium name="DOE Joint Genome Institute"/>
            <person name="Kuo A."/>
            <person name="Miyauchi S."/>
            <person name="Kiss E."/>
            <person name="Drula E."/>
            <person name="Kohler A."/>
            <person name="Sanchez-Garcia M."/>
            <person name="Andreopoulos B."/>
            <person name="Barry K.W."/>
            <person name="Bonito G."/>
            <person name="Buee M."/>
            <person name="Carver A."/>
            <person name="Chen C."/>
            <person name="Cichocki N."/>
            <person name="Clum A."/>
            <person name="Culley D."/>
            <person name="Crous P.W."/>
            <person name="Fauchery L."/>
            <person name="Girlanda M."/>
            <person name="Hayes R."/>
            <person name="Keri Z."/>
            <person name="Labutti K."/>
            <person name="Lipzen A."/>
            <person name="Lombard V."/>
            <person name="Magnuson J."/>
            <person name="Maillard F."/>
            <person name="Morin E."/>
            <person name="Murat C."/>
            <person name="Nolan M."/>
            <person name="Ohm R."/>
            <person name="Pangilinan J."/>
            <person name="Pereira M."/>
            <person name="Perotto S."/>
            <person name="Peter M."/>
            <person name="Riley R."/>
            <person name="Sitrit Y."/>
            <person name="Stielow B."/>
            <person name="Szollosi G."/>
            <person name="Zifcakova L."/>
            <person name="Stursova M."/>
            <person name="Spatafora J.W."/>
            <person name="Tedersoo L."/>
            <person name="Vaario L.-M."/>
            <person name="Yamada A."/>
            <person name="Yan M."/>
            <person name="Wang P."/>
            <person name="Xu J."/>
            <person name="Bruns T."/>
            <person name="Baldrian P."/>
            <person name="Vilgalys R."/>
            <person name="Henrissat B."/>
            <person name="Grigoriev I.V."/>
            <person name="Hibbett D."/>
            <person name="Nagy L.G."/>
            <person name="Martin F.M."/>
        </authorList>
    </citation>
    <scope>NUCLEOTIDE SEQUENCE</scope>
    <source>
        <strain evidence="2">UH-Tt-Lm1</strain>
    </source>
</reference>
<dbReference type="PANTHER" id="PTHR31681:SF3">
    <property type="entry name" value="OS04G0690100 PROTEIN"/>
    <property type="match status" value="1"/>
</dbReference>
<evidence type="ECO:0000259" key="1">
    <source>
        <dbReference type="Pfam" id="PF00644"/>
    </source>
</evidence>
<sequence>MARPPQNCKSKPKYADGDVVHPYCSKRCASSARSNRPTAHRTKSAVPLCRIPGCSSRVYVGRSGGTGHYCSKAHLRLGTHGCICCRKASAIGPTCFCQSCGDEVFSVAPMIIEVPKDHERYKGVESQFRKKWQHNNNCPEVRAIYKIVGTAESLEKYEQYINKIEAKGNYASQGKTRGNENRRWHGTTRECNIGDKGVMEFCSDPSCSLCCIMKFSFDLTYSENAGMFGGGIYTTSTSSKSDQFSFNSCASGWKPMLLNRVVVGKGYRMTTPDAELTGPPAGYDSVLAEASDSGLNYDELVVYDNDAIRPSYLVMSTIFFVSITTNLCVKHWTQRFRKRAKVYPYCGRTCAKLAAKKKLVEEARLKVHNRPAPPNPPIHTDSHQARSEHGCVFCRAAPMSNASVLCQPCLDVAPDMAGILKVPEDHRNYKGVEKQFKQSWRHETVCPEVKAIYKIVVTNAIMGPYQEYLESVEAQWGFVAQGKPRGNENRRWHGTRRKCTLGDPGNEALCADPGCSLCCIIRESFDIKYYKMATSWGRFGRGIYTSSTSSKCNDYSMNMGAESEWKTLLLNTVIVGNGKKLINDDISLTGPPPGFDSILAEVVPGGALNYDELVVYKNEAIRPSYLVVYSGAPTPECPRARLGEPESSLSGVCLEITE</sequence>
<dbReference type="Proteomes" id="UP000736335">
    <property type="component" value="Unassembled WGS sequence"/>
</dbReference>
<evidence type="ECO:0000313" key="2">
    <source>
        <dbReference type="EMBL" id="KAF9790498.1"/>
    </source>
</evidence>
<dbReference type="SUPFAM" id="SSF56399">
    <property type="entry name" value="ADP-ribosylation"/>
    <property type="match status" value="2"/>
</dbReference>
<dbReference type="InterPro" id="IPR012317">
    <property type="entry name" value="Poly(ADP-ribose)pol_cat_dom"/>
</dbReference>
<comment type="caution">
    <text evidence="2">The sequence shown here is derived from an EMBL/GenBank/DDBJ whole genome shotgun (WGS) entry which is preliminary data.</text>
</comment>
<accession>A0A9P6HLY4</accession>
<feature type="domain" description="PARP catalytic" evidence="1">
    <location>
        <begin position="154"/>
        <end position="289"/>
    </location>
</feature>
<feature type="domain" description="PARP catalytic" evidence="1">
    <location>
        <begin position="520"/>
        <end position="599"/>
    </location>
</feature>
<dbReference type="Pfam" id="PF00644">
    <property type="entry name" value="PARP"/>
    <property type="match status" value="2"/>
</dbReference>
<dbReference type="AlphaFoldDB" id="A0A9P6HLY4"/>
<name>A0A9P6HLY4_9AGAM</name>
<organism evidence="2 3">
    <name type="scientific">Thelephora terrestris</name>
    <dbReference type="NCBI Taxonomy" id="56493"/>
    <lineage>
        <taxon>Eukaryota</taxon>
        <taxon>Fungi</taxon>
        <taxon>Dikarya</taxon>
        <taxon>Basidiomycota</taxon>
        <taxon>Agaricomycotina</taxon>
        <taxon>Agaricomycetes</taxon>
        <taxon>Thelephorales</taxon>
        <taxon>Thelephoraceae</taxon>
        <taxon>Thelephora</taxon>
    </lineage>
</organism>
<dbReference type="PANTHER" id="PTHR31681">
    <property type="entry name" value="C2H2-LIKE ZINC FINGER PROTEIN"/>
    <property type="match status" value="1"/>
</dbReference>
<dbReference type="Gene3D" id="3.90.228.10">
    <property type="match status" value="2"/>
</dbReference>
<proteinExistence type="predicted"/>
<protein>
    <recommendedName>
        <fullName evidence="1">PARP catalytic domain-containing protein</fullName>
    </recommendedName>
</protein>
<dbReference type="GO" id="GO:0003950">
    <property type="term" value="F:NAD+ poly-ADP-ribosyltransferase activity"/>
    <property type="evidence" value="ECO:0007669"/>
    <property type="project" value="InterPro"/>
</dbReference>
<reference evidence="2" key="1">
    <citation type="journal article" date="2020" name="Nat. Commun.">
        <title>Large-scale genome sequencing of mycorrhizal fungi provides insights into the early evolution of symbiotic traits.</title>
        <authorList>
            <person name="Miyauchi S."/>
            <person name="Kiss E."/>
            <person name="Kuo A."/>
            <person name="Drula E."/>
            <person name="Kohler A."/>
            <person name="Sanchez-Garcia M."/>
            <person name="Morin E."/>
            <person name="Andreopoulos B."/>
            <person name="Barry K.W."/>
            <person name="Bonito G."/>
            <person name="Buee M."/>
            <person name="Carver A."/>
            <person name="Chen C."/>
            <person name="Cichocki N."/>
            <person name="Clum A."/>
            <person name="Culley D."/>
            <person name="Crous P.W."/>
            <person name="Fauchery L."/>
            <person name="Girlanda M."/>
            <person name="Hayes R.D."/>
            <person name="Keri Z."/>
            <person name="LaButti K."/>
            <person name="Lipzen A."/>
            <person name="Lombard V."/>
            <person name="Magnuson J."/>
            <person name="Maillard F."/>
            <person name="Murat C."/>
            <person name="Nolan M."/>
            <person name="Ohm R.A."/>
            <person name="Pangilinan J."/>
            <person name="Pereira M.F."/>
            <person name="Perotto S."/>
            <person name="Peter M."/>
            <person name="Pfister S."/>
            <person name="Riley R."/>
            <person name="Sitrit Y."/>
            <person name="Stielow J.B."/>
            <person name="Szollosi G."/>
            <person name="Zifcakova L."/>
            <person name="Stursova M."/>
            <person name="Spatafora J.W."/>
            <person name="Tedersoo L."/>
            <person name="Vaario L.M."/>
            <person name="Yamada A."/>
            <person name="Yan M."/>
            <person name="Wang P."/>
            <person name="Xu J."/>
            <person name="Bruns T."/>
            <person name="Baldrian P."/>
            <person name="Vilgalys R."/>
            <person name="Dunand C."/>
            <person name="Henrissat B."/>
            <person name="Grigoriev I.V."/>
            <person name="Hibbett D."/>
            <person name="Nagy L.G."/>
            <person name="Martin F.M."/>
        </authorList>
    </citation>
    <scope>NUCLEOTIDE SEQUENCE</scope>
    <source>
        <strain evidence="2">UH-Tt-Lm1</strain>
    </source>
</reference>
<keyword evidence="3" id="KW-1185">Reference proteome</keyword>